<organism evidence="1">
    <name type="scientific">marine sediment metagenome</name>
    <dbReference type="NCBI Taxonomy" id="412755"/>
    <lineage>
        <taxon>unclassified sequences</taxon>
        <taxon>metagenomes</taxon>
        <taxon>ecological metagenomes</taxon>
    </lineage>
</organism>
<protein>
    <submittedName>
        <fullName evidence="1">Uncharacterized protein</fullName>
    </submittedName>
</protein>
<gene>
    <name evidence="1" type="ORF">S12H4_06972</name>
</gene>
<dbReference type="AlphaFoldDB" id="X1QT81"/>
<sequence>MKIITLQRAAVCADCGAELPAGTRARYYSADRIYCESHDEKPAPRKTKETEPLFQDDSPDIEAWIQFLEEVREALTNLIGRLKR</sequence>
<accession>X1QT81</accession>
<reference evidence="1" key="1">
    <citation type="journal article" date="2014" name="Front. Microbiol.">
        <title>High frequency of phylogenetically diverse reductive dehalogenase-homologous genes in deep subseafloor sedimentary metagenomes.</title>
        <authorList>
            <person name="Kawai M."/>
            <person name="Futagami T."/>
            <person name="Toyoda A."/>
            <person name="Takaki Y."/>
            <person name="Nishi S."/>
            <person name="Hori S."/>
            <person name="Arai W."/>
            <person name="Tsubouchi T."/>
            <person name="Morono Y."/>
            <person name="Uchiyama I."/>
            <person name="Ito T."/>
            <person name="Fujiyama A."/>
            <person name="Inagaki F."/>
            <person name="Takami H."/>
        </authorList>
    </citation>
    <scope>NUCLEOTIDE SEQUENCE</scope>
    <source>
        <strain evidence="1">Expedition CK06-06</strain>
    </source>
</reference>
<dbReference type="EMBL" id="BARW01002520">
    <property type="protein sequence ID" value="GAI71807.1"/>
    <property type="molecule type" value="Genomic_DNA"/>
</dbReference>
<proteinExistence type="predicted"/>
<name>X1QT81_9ZZZZ</name>
<evidence type="ECO:0000313" key="1">
    <source>
        <dbReference type="EMBL" id="GAI71807.1"/>
    </source>
</evidence>
<comment type="caution">
    <text evidence="1">The sequence shown here is derived from an EMBL/GenBank/DDBJ whole genome shotgun (WGS) entry which is preliminary data.</text>
</comment>